<dbReference type="PANTHER" id="PTHR42878:SF15">
    <property type="entry name" value="BACTERIOPHYTOCHROME"/>
    <property type="match status" value="1"/>
</dbReference>
<reference evidence="13 14" key="1">
    <citation type="submission" date="2018-06" db="EMBL/GenBank/DDBJ databases">
        <title>Genomic Encyclopedia of Archaeal and Bacterial Type Strains, Phase II (KMG-II): from individual species to whole genera.</title>
        <authorList>
            <person name="Goeker M."/>
        </authorList>
    </citation>
    <scope>NUCLEOTIDE SEQUENCE [LARGE SCALE GENOMIC DNA]</scope>
    <source>
        <strain evidence="13 14">JCM 11668</strain>
    </source>
</reference>
<keyword evidence="4" id="KW-0600">Photoreceptor protein</keyword>
<dbReference type="GO" id="GO:0000156">
    <property type="term" value="F:phosphorelay response regulator activity"/>
    <property type="evidence" value="ECO:0007669"/>
    <property type="project" value="TreeGrafter"/>
</dbReference>
<dbReference type="Gene3D" id="3.30.565.10">
    <property type="entry name" value="Histidine kinase-like ATPase, C-terminal domain"/>
    <property type="match status" value="1"/>
</dbReference>
<dbReference type="GO" id="GO:0000155">
    <property type="term" value="F:phosphorelay sensor kinase activity"/>
    <property type="evidence" value="ECO:0007669"/>
    <property type="project" value="InterPro"/>
</dbReference>
<dbReference type="SMART" id="SM00065">
    <property type="entry name" value="GAF"/>
    <property type="match status" value="1"/>
</dbReference>
<dbReference type="FunFam" id="3.30.565.10:FF:000006">
    <property type="entry name" value="Sensor histidine kinase WalK"/>
    <property type="match status" value="1"/>
</dbReference>
<dbReference type="InterPro" id="IPR003594">
    <property type="entry name" value="HATPase_dom"/>
</dbReference>
<evidence type="ECO:0000313" key="14">
    <source>
        <dbReference type="Proteomes" id="UP000248148"/>
    </source>
</evidence>
<keyword evidence="7" id="KW-0808">Transferase</keyword>
<keyword evidence="9" id="KW-0157">Chromophore</keyword>
<dbReference type="GO" id="GO:0007234">
    <property type="term" value="P:osmosensory signaling via phosphorelay pathway"/>
    <property type="evidence" value="ECO:0007669"/>
    <property type="project" value="TreeGrafter"/>
</dbReference>
<dbReference type="InterPro" id="IPR003018">
    <property type="entry name" value="GAF"/>
</dbReference>
<dbReference type="Gene3D" id="3.30.450.40">
    <property type="match status" value="1"/>
</dbReference>
<dbReference type="InterPro" id="IPR029016">
    <property type="entry name" value="GAF-like_dom_sf"/>
</dbReference>
<dbReference type="CDD" id="cd00082">
    <property type="entry name" value="HisKA"/>
    <property type="match status" value="1"/>
</dbReference>
<keyword evidence="5" id="KW-0597">Phosphoprotein</keyword>
<dbReference type="SUPFAM" id="SSF55874">
    <property type="entry name" value="ATPase domain of HSP90 chaperone/DNA topoisomerase II/histidine kinase"/>
    <property type="match status" value="1"/>
</dbReference>
<comment type="caution">
    <text evidence="13">The sequence shown here is derived from an EMBL/GenBank/DDBJ whole genome shotgun (WGS) entry which is preliminary data.</text>
</comment>
<evidence type="ECO:0000313" key="13">
    <source>
        <dbReference type="EMBL" id="PYF01644.1"/>
    </source>
</evidence>
<dbReference type="InterPro" id="IPR035965">
    <property type="entry name" value="PAS-like_dom_sf"/>
</dbReference>
<dbReference type="Gene3D" id="1.10.287.130">
    <property type="match status" value="1"/>
</dbReference>
<dbReference type="Gene3D" id="3.30.450.20">
    <property type="entry name" value="PAS domain"/>
    <property type="match status" value="1"/>
</dbReference>
<evidence type="ECO:0000256" key="7">
    <source>
        <dbReference type="ARBA" id="ARBA00022679"/>
    </source>
</evidence>
<dbReference type="InterPro" id="IPR016132">
    <property type="entry name" value="Phyto_chromo_attachment"/>
</dbReference>
<dbReference type="PANTHER" id="PTHR42878">
    <property type="entry name" value="TWO-COMPONENT HISTIDINE KINASE"/>
    <property type="match status" value="1"/>
</dbReference>
<feature type="domain" description="Histidine kinase" evidence="12">
    <location>
        <begin position="544"/>
        <end position="758"/>
    </location>
</feature>
<feature type="domain" description="Phytochrome chromophore attachment site" evidence="11">
    <location>
        <begin position="157"/>
        <end position="316"/>
    </location>
</feature>
<accession>A0A318TAB3</accession>
<dbReference type="AlphaFoldDB" id="A0A318TAB3"/>
<dbReference type="GO" id="GO:0030295">
    <property type="term" value="F:protein kinase activator activity"/>
    <property type="evidence" value="ECO:0007669"/>
    <property type="project" value="TreeGrafter"/>
</dbReference>
<evidence type="ECO:0000256" key="4">
    <source>
        <dbReference type="ARBA" id="ARBA00022543"/>
    </source>
</evidence>
<dbReference type="PROSITE" id="PS50046">
    <property type="entry name" value="PHYTOCHROME_2"/>
    <property type="match status" value="1"/>
</dbReference>
<comment type="catalytic activity">
    <reaction evidence="1">
        <text>ATP + protein L-histidine = ADP + protein N-phospho-L-histidine.</text>
        <dbReference type="EC" id="2.7.13.3"/>
    </reaction>
</comment>
<evidence type="ECO:0000256" key="1">
    <source>
        <dbReference type="ARBA" id="ARBA00000085"/>
    </source>
</evidence>
<gene>
    <name evidence="13" type="ORF">BJ122_11947</name>
</gene>
<dbReference type="InterPro" id="IPR005467">
    <property type="entry name" value="His_kinase_dom"/>
</dbReference>
<dbReference type="Pfam" id="PF00360">
    <property type="entry name" value="PHY"/>
    <property type="match status" value="1"/>
</dbReference>
<dbReference type="GO" id="GO:0006355">
    <property type="term" value="P:regulation of DNA-templated transcription"/>
    <property type="evidence" value="ECO:0007669"/>
    <property type="project" value="InterPro"/>
</dbReference>
<dbReference type="SUPFAM" id="SSF55785">
    <property type="entry name" value="PYP-like sensor domain (PAS domain)"/>
    <property type="match status" value="1"/>
</dbReference>
<dbReference type="EC" id="2.7.13.3" evidence="3"/>
<dbReference type="GO" id="GO:0009881">
    <property type="term" value="F:photoreceptor activity"/>
    <property type="evidence" value="ECO:0007669"/>
    <property type="project" value="UniProtKB-KW"/>
</dbReference>
<dbReference type="PROSITE" id="PS50109">
    <property type="entry name" value="HIS_KIN"/>
    <property type="match status" value="1"/>
</dbReference>
<dbReference type="InterPro" id="IPR001294">
    <property type="entry name" value="Phytochrome"/>
</dbReference>
<evidence type="ECO:0000259" key="11">
    <source>
        <dbReference type="PROSITE" id="PS50046"/>
    </source>
</evidence>
<keyword evidence="8 13" id="KW-0418">Kinase</keyword>
<dbReference type="GO" id="GO:0009584">
    <property type="term" value="P:detection of visible light"/>
    <property type="evidence" value="ECO:0007669"/>
    <property type="project" value="InterPro"/>
</dbReference>
<dbReference type="SMART" id="SM00387">
    <property type="entry name" value="HATPase_c"/>
    <property type="match status" value="1"/>
</dbReference>
<name>A0A318TAB3_9BRAD</name>
<evidence type="ECO:0000256" key="2">
    <source>
        <dbReference type="ARBA" id="ARBA00006402"/>
    </source>
</evidence>
<comment type="similarity">
    <text evidence="2">In the N-terminal section; belongs to the phytochrome family.</text>
</comment>
<evidence type="ECO:0000256" key="3">
    <source>
        <dbReference type="ARBA" id="ARBA00012438"/>
    </source>
</evidence>
<dbReference type="InterPro" id="IPR013654">
    <property type="entry name" value="PAS_2"/>
</dbReference>
<keyword evidence="14" id="KW-1185">Reference proteome</keyword>
<evidence type="ECO:0000256" key="9">
    <source>
        <dbReference type="ARBA" id="ARBA00022991"/>
    </source>
</evidence>
<dbReference type="SUPFAM" id="SSF55781">
    <property type="entry name" value="GAF domain-like"/>
    <property type="match status" value="2"/>
</dbReference>
<evidence type="ECO:0000256" key="8">
    <source>
        <dbReference type="ARBA" id="ARBA00022777"/>
    </source>
</evidence>
<organism evidence="13 14">
    <name type="scientific">Rhodopseudomonas faecalis</name>
    <dbReference type="NCBI Taxonomy" id="99655"/>
    <lineage>
        <taxon>Bacteria</taxon>
        <taxon>Pseudomonadati</taxon>
        <taxon>Pseudomonadota</taxon>
        <taxon>Alphaproteobacteria</taxon>
        <taxon>Hyphomicrobiales</taxon>
        <taxon>Nitrobacteraceae</taxon>
        <taxon>Rhodopseudomonas</taxon>
    </lineage>
</organism>
<dbReference type="Pfam" id="PF08446">
    <property type="entry name" value="PAS_2"/>
    <property type="match status" value="1"/>
</dbReference>
<dbReference type="EMBL" id="QJTI01000019">
    <property type="protein sequence ID" value="PYF01644.1"/>
    <property type="molecule type" value="Genomic_DNA"/>
</dbReference>
<keyword evidence="10" id="KW-0675">Receptor</keyword>
<dbReference type="InterPro" id="IPR043150">
    <property type="entry name" value="Phytochrome_PHY_sf"/>
</dbReference>
<keyword evidence="6" id="KW-0716">Sensory transduction</keyword>
<sequence length="771" mass="85606">MEPIEPDRIQEVITAKNVDLTSCDRELVQYPEAIQPHGAMLTVDEQTNLVMHASANCGEFIGKEPAAVLGQNIASVLGPAWRALPHTLHRMPLDTGPVNVARESFLGTERGFNLFAHRCSGLILLELERASEAASRDVSNLYSVVRADIARLQQTKNLKEFFDLAVERIRTFTGYDRVMAYRFDHDGSGHVTAESRRDDLEAYLGLHYPATDIPAPARRLFGLSWIRHLPDVSYVPVPLLAMKSPLVIGPVDMSFAILRSVSVMYTGYLKNMGVHSSMVMPLMKEGKLWGLISAMHHSGPRHITHETRMAAEFLAHTLSLLMSAKEDAEIFGQITAMKATSDRLVQMLGQEADLTKALRAADTLQLLAAQVEADGVAVASEDDVTAIGKTPSEPAIRDLVGWLAGQDLPLFATDRLPSLYPPATQFAAVASGVLAIRVSAQLPDFVLWFRPEQVEVVQWAGNPRKPVEIDEGDGMLRLRPRNSFELWKESVRNRSTAWRDIEKDAVFRLAESIGDIVLERAKKIERISRELDAARGEFSGYADAASYELKEHLRGIQHLTTALRRRQGEQLDEEGRQQVVTILKLTHRMDSLVDALLERSKLGKADIAFAQVDLDEVVDSVLLQLRRALSDHQVEVRRPTPLGTADCNRDWVMEVFSNLIANAIAYNDKSERWIEIGCEPGSPATYYVRDNGIGIANTDQQLIFQMFRRLDDREPPHGSAGIGLPLARKIVERHRGRIWVESQLGEGSTFYFTLGAGKAQGHGAGHHGPAS</sequence>
<evidence type="ECO:0000256" key="10">
    <source>
        <dbReference type="ARBA" id="ARBA00023170"/>
    </source>
</evidence>
<dbReference type="PRINTS" id="PR01033">
    <property type="entry name" value="PHYTOCHROME"/>
</dbReference>
<dbReference type="InterPro" id="IPR003661">
    <property type="entry name" value="HisK_dim/P_dom"/>
</dbReference>
<dbReference type="Pfam" id="PF02518">
    <property type="entry name" value="HATPase_c"/>
    <property type="match status" value="1"/>
</dbReference>
<dbReference type="InterPro" id="IPR036890">
    <property type="entry name" value="HATPase_C_sf"/>
</dbReference>
<proteinExistence type="inferred from homology"/>
<dbReference type="Pfam" id="PF01590">
    <property type="entry name" value="GAF"/>
    <property type="match status" value="1"/>
</dbReference>
<evidence type="ECO:0000256" key="6">
    <source>
        <dbReference type="ARBA" id="ARBA00022606"/>
    </source>
</evidence>
<dbReference type="Gene3D" id="3.30.450.270">
    <property type="match status" value="1"/>
</dbReference>
<dbReference type="SUPFAM" id="SSF47384">
    <property type="entry name" value="Homodimeric domain of signal transducing histidine kinase"/>
    <property type="match status" value="1"/>
</dbReference>
<dbReference type="InterPro" id="IPR036097">
    <property type="entry name" value="HisK_dim/P_sf"/>
</dbReference>
<evidence type="ECO:0000256" key="5">
    <source>
        <dbReference type="ARBA" id="ARBA00022553"/>
    </source>
</evidence>
<protein>
    <recommendedName>
        <fullName evidence="3">histidine kinase</fullName>
        <ecNumber evidence="3">2.7.13.3</ecNumber>
    </recommendedName>
</protein>
<evidence type="ECO:0000259" key="12">
    <source>
        <dbReference type="PROSITE" id="PS50109"/>
    </source>
</evidence>
<dbReference type="InterPro" id="IPR050351">
    <property type="entry name" value="BphY/WalK/GraS-like"/>
</dbReference>
<dbReference type="Proteomes" id="UP000248148">
    <property type="component" value="Unassembled WGS sequence"/>
</dbReference>
<dbReference type="InterPro" id="IPR013515">
    <property type="entry name" value="Phytochrome_cen-reg"/>
</dbReference>